<evidence type="ECO:0000256" key="3">
    <source>
        <dbReference type="ARBA" id="ARBA00022741"/>
    </source>
</evidence>
<evidence type="ECO:0000313" key="8">
    <source>
        <dbReference type="EMBL" id="MBW91545.1"/>
    </source>
</evidence>
<dbReference type="InterPro" id="IPR000608">
    <property type="entry name" value="UBC"/>
</dbReference>
<feature type="region of interest" description="Disordered" evidence="6">
    <location>
        <begin position="779"/>
        <end position="814"/>
    </location>
</feature>
<dbReference type="GO" id="GO:0061631">
    <property type="term" value="F:ubiquitin conjugating enzyme activity"/>
    <property type="evidence" value="ECO:0007669"/>
    <property type="project" value="UniProtKB-EC"/>
</dbReference>
<feature type="domain" description="UBC core" evidence="7">
    <location>
        <begin position="880"/>
        <end position="1040"/>
    </location>
</feature>
<reference evidence="8" key="1">
    <citation type="submission" date="2018-02" db="EMBL/GenBank/DDBJ databases">
        <title>Rhizophora mucronata_Transcriptome.</title>
        <authorList>
            <person name="Meera S.P."/>
            <person name="Sreeshan A."/>
            <person name="Augustine A."/>
        </authorList>
    </citation>
    <scope>NUCLEOTIDE SEQUENCE</scope>
    <source>
        <tissue evidence="8">Leaf</tissue>
    </source>
</reference>
<dbReference type="PROSITE" id="PS50127">
    <property type="entry name" value="UBC_2"/>
    <property type="match status" value="1"/>
</dbReference>
<dbReference type="Pfam" id="PF23043">
    <property type="entry name" value="SH3-B_UBE2O"/>
    <property type="match status" value="1"/>
</dbReference>
<feature type="region of interest" description="Disordered" evidence="6">
    <location>
        <begin position="83"/>
        <end position="135"/>
    </location>
</feature>
<dbReference type="CDD" id="cd23837">
    <property type="entry name" value="UBCc_UBE2O"/>
    <property type="match status" value="1"/>
</dbReference>
<protein>
    <recommendedName>
        <fullName evidence="1">E2 ubiquitin-conjugating enzyme</fullName>
        <ecNumber evidence="1">2.3.2.23</ecNumber>
    </recommendedName>
</protein>
<sequence length="1131" mass="124752">MGSEQDETISGVNWAATSSGDTNPLNQNGAVTNGLVHHLGINGEGNEVSKLDDVVGDSHNVPYIYRQDIVRHKMSGVIGIVNEVAGDTDSDSSTTDDYDDDSEEEDEDDGGDVNGDSDNNANNTGNSDKDNGNYKNERLQADQVRVIWMDDTEPIQYVNSIAVVDRGFLHGDYVASASDPTGQVGVVVDVNISVDLLAHDGSIVKDVSSRDLKRVREFAVGDYVVHGAWLGRVDDVLDNVTVLVDDGSVCKVMGAEPLRLKPISKNMFNEDEHFPYYPGQRVRAVSSSVFRNSRWLSGLWKHNRLEGTVTKVTTGSVFIYWIASAGYGPESSTAPPEEQSPKNLKPLSCFAHANWQVGDWCLLPPDIKASSVILDRGLSKLDLHDAIRNDLESSQPESGCDLEEVTPEDLDQNNVSMDIEPETAPYTATDCLPGSSSCASSKSVSKEGHHDIWPLHRKKIRKVVLRRDKKARKKEETFERALMIVNTRTKVDVVWQDGTTEHGLDSTKLIPIDSPGDHEFVAEQYVVEKASDDVDNNSEARRVGVVKGVNAKERTACVRWLKPVSRAEDLREFDKEEIVSVYELEGHPDYDYSYGDVVVRLTPVSISSKMTSDGESGAKPKQQTEEDDIANAKKGTGFKKAGDTSWDEASIDFSDLSWVGNITGLKNGDIEVTWADGMVSMVGPQAIFVVGRDDDDSAAAGSEVSDDAASWETVSGDDMSALENTQEEVGLLNATDTNSEEEGGLESDNSGRNPALSLPLAALDFVTRLATGIFSRGQKNDPDFVESKGENELKGRISISEEKDSVDESSSQRSNIIDSSDLQSVYFKEEKDADLDAPVSSDAAACSANDSYLFNRFDLVQDPLDHHFCGSNVQANNGRKWAKKVQQEWNILQNNLPEGIYVRAYEDRMDLLRAVIVGAYGTPYQDGLFFFDFQLPPEYPDVPLSAYYHSGGWRVNPNLYEEGKVCLSLLNTWTGRGNEVWDPTSSSILQVLVSLQGLVLNSKPYFNEAGYDKQIGTAEGEKNSLSYNENTFLLNCKTMMYLMRKPPKDFEELINEHFRRRGYYILKACNAYMKGSLIGTLTKDASMSNKNNSNLTSVGFKLMLAKIVPKLYLALDEIGADCHEFEHLLQS</sequence>
<dbReference type="EC" id="2.3.2.23" evidence="1"/>
<feature type="region of interest" description="Disordered" evidence="6">
    <location>
        <begin position="1"/>
        <end position="31"/>
    </location>
</feature>
<feature type="compositionally biased region" description="Low complexity" evidence="6">
    <location>
        <begin position="114"/>
        <end position="126"/>
    </location>
</feature>
<evidence type="ECO:0000259" key="7">
    <source>
        <dbReference type="PROSITE" id="PS50127"/>
    </source>
</evidence>
<dbReference type="PANTHER" id="PTHR46116:SF21">
    <property type="entry name" value="UBIQUITIN-CONJUGATING ENZYME E2 23-RELATED"/>
    <property type="match status" value="1"/>
</dbReference>
<dbReference type="EMBL" id="GGEC01011062">
    <property type="protein sequence ID" value="MBW91545.1"/>
    <property type="molecule type" value="Transcribed_RNA"/>
</dbReference>
<dbReference type="SMART" id="SM00212">
    <property type="entry name" value="UBCc"/>
    <property type="match status" value="1"/>
</dbReference>
<accession>A0A2P2JDJ2</accession>
<dbReference type="AlphaFoldDB" id="A0A2P2JDJ2"/>
<evidence type="ECO:0000256" key="5">
    <source>
        <dbReference type="ARBA" id="ARBA00022840"/>
    </source>
</evidence>
<keyword evidence="2" id="KW-0808">Transferase</keyword>
<dbReference type="Pfam" id="PF23044">
    <property type="entry name" value="SH3-C_UBE2O"/>
    <property type="match status" value="1"/>
</dbReference>
<feature type="region of interest" description="Disordered" evidence="6">
    <location>
        <begin position="608"/>
        <end position="641"/>
    </location>
</feature>
<dbReference type="Gene3D" id="3.10.110.10">
    <property type="entry name" value="Ubiquitin Conjugating Enzyme"/>
    <property type="match status" value="1"/>
</dbReference>
<feature type="compositionally biased region" description="Polar residues" evidence="6">
    <location>
        <begin position="8"/>
        <end position="31"/>
    </location>
</feature>
<feature type="compositionally biased region" description="Basic and acidic residues" evidence="6">
    <location>
        <begin position="779"/>
        <end position="803"/>
    </location>
</feature>
<dbReference type="Pfam" id="PF00179">
    <property type="entry name" value="UQ_con"/>
    <property type="match status" value="1"/>
</dbReference>
<dbReference type="InterPro" id="IPR057735">
    <property type="entry name" value="UBE2O-like_tSH3-B"/>
</dbReference>
<keyword evidence="4" id="KW-0833">Ubl conjugation pathway</keyword>
<dbReference type="GO" id="GO:0005524">
    <property type="term" value="F:ATP binding"/>
    <property type="evidence" value="ECO:0007669"/>
    <property type="project" value="UniProtKB-KW"/>
</dbReference>
<evidence type="ECO:0000256" key="4">
    <source>
        <dbReference type="ARBA" id="ARBA00022786"/>
    </source>
</evidence>
<dbReference type="FunFam" id="3.10.110.10:FF:000028">
    <property type="entry name" value="Probable ubiquitin-conjugating enzyme E2 23"/>
    <property type="match status" value="1"/>
</dbReference>
<dbReference type="InterPro" id="IPR057734">
    <property type="entry name" value="UBE2O-like_SH3-C"/>
</dbReference>
<keyword evidence="5" id="KW-0067">ATP-binding</keyword>
<evidence type="ECO:0000256" key="1">
    <source>
        <dbReference type="ARBA" id="ARBA00012486"/>
    </source>
</evidence>
<organism evidence="8">
    <name type="scientific">Rhizophora mucronata</name>
    <name type="common">Asiatic mangrove</name>
    <dbReference type="NCBI Taxonomy" id="61149"/>
    <lineage>
        <taxon>Eukaryota</taxon>
        <taxon>Viridiplantae</taxon>
        <taxon>Streptophyta</taxon>
        <taxon>Embryophyta</taxon>
        <taxon>Tracheophyta</taxon>
        <taxon>Spermatophyta</taxon>
        <taxon>Magnoliopsida</taxon>
        <taxon>eudicotyledons</taxon>
        <taxon>Gunneridae</taxon>
        <taxon>Pentapetalae</taxon>
        <taxon>rosids</taxon>
        <taxon>fabids</taxon>
        <taxon>Malpighiales</taxon>
        <taxon>Rhizophoraceae</taxon>
        <taxon>Rhizophora</taxon>
    </lineage>
</organism>
<name>A0A2P2JDJ2_RHIMU</name>
<dbReference type="Pfam" id="PF23048">
    <property type="entry name" value="SH3-A_UBE2O"/>
    <property type="match status" value="1"/>
</dbReference>
<evidence type="ECO:0000256" key="6">
    <source>
        <dbReference type="SAM" id="MobiDB-lite"/>
    </source>
</evidence>
<keyword evidence="3" id="KW-0547">Nucleotide-binding</keyword>
<dbReference type="PANTHER" id="PTHR46116">
    <property type="entry name" value="(E3-INDEPENDENT) E2 UBIQUITIN-CONJUGATING ENZYME"/>
    <property type="match status" value="1"/>
</dbReference>
<proteinExistence type="predicted"/>
<dbReference type="SUPFAM" id="SSF54495">
    <property type="entry name" value="UBC-like"/>
    <property type="match status" value="1"/>
</dbReference>
<feature type="compositionally biased region" description="Acidic residues" evidence="6">
    <location>
        <begin position="86"/>
        <end position="111"/>
    </location>
</feature>
<evidence type="ECO:0000256" key="2">
    <source>
        <dbReference type="ARBA" id="ARBA00022679"/>
    </source>
</evidence>
<dbReference type="InterPro" id="IPR057732">
    <property type="entry name" value="SH3-A_UBE2O"/>
</dbReference>
<dbReference type="Pfam" id="PF23046">
    <property type="entry name" value="tSH3-B_UBE2O"/>
    <property type="match status" value="1"/>
</dbReference>
<dbReference type="InterPro" id="IPR016135">
    <property type="entry name" value="UBQ-conjugating_enzyme/RWD"/>
</dbReference>
<dbReference type="InterPro" id="IPR057733">
    <property type="entry name" value="UBE2O-like_SH3-B"/>
</dbReference>